<dbReference type="Proteomes" id="UP000297031">
    <property type="component" value="Plasmid pTAA-4-1"/>
</dbReference>
<keyword evidence="2" id="KW-1185">Reference proteome</keyword>
<reference evidence="1 2" key="1">
    <citation type="submission" date="2019-02" db="EMBL/GenBank/DDBJ databases">
        <title>Isolation and identification of novel species under the genus Muribaculum.</title>
        <authorList>
            <person name="Miyake S."/>
            <person name="Ding Y."/>
            <person name="Low A."/>
            <person name="Soh M."/>
            <person name="Seedorf H."/>
        </authorList>
    </citation>
    <scope>NUCLEOTIDE SEQUENCE [LARGE SCALE GENOMIC DNA]</scope>
    <source>
        <strain evidence="1 2">TLL-A4</strain>
        <plasmid evidence="2">ptaa-4-1</plasmid>
    </source>
</reference>
<sequence>MKTYDETMSILNSSKQFKFEYNEDSGRPTVLAVTDYYTGESVKLDLSRLTPEMLDELQIEDSEDEY</sequence>
<protein>
    <submittedName>
        <fullName evidence="1">Uncharacterized protein</fullName>
    </submittedName>
</protein>
<keyword evidence="1" id="KW-0614">Plasmid</keyword>
<gene>
    <name evidence="1" type="ORF">E7746_14595</name>
</gene>
<organism evidence="1 2">
    <name type="scientific">Muribaculum gordoncarteri</name>
    <dbReference type="NCBI Taxonomy" id="2530390"/>
    <lineage>
        <taxon>Bacteria</taxon>
        <taxon>Pseudomonadati</taxon>
        <taxon>Bacteroidota</taxon>
        <taxon>Bacteroidia</taxon>
        <taxon>Bacteroidales</taxon>
        <taxon>Muribaculaceae</taxon>
        <taxon>Muribaculum</taxon>
    </lineage>
</organism>
<evidence type="ECO:0000313" key="2">
    <source>
        <dbReference type="Proteomes" id="UP000297031"/>
    </source>
</evidence>
<geneLocation type="plasmid" evidence="2">
    <name>ptaa-4-1</name>
</geneLocation>
<dbReference type="EMBL" id="CP039394">
    <property type="protein sequence ID" value="QCD37166.1"/>
    <property type="molecule type" value="Genomic_DNA"/>
</dbReference>
<dbReference type="AlphaFoldDB" id="A0A4P7VS17"/>
<dbReference type="KEGG" id="mgod:E7746_14595"/>
<dbReference type="RefSeq" id="WP_136411378.1">
    <property type="nucleotide sequence ID" value="NZ_CP039394.1"/>
</dbReference>
<accession>A0A4P7VS17</accession>
<evidence type="ECO:0000313" key="1">
    <source>
        <dbReference type="EMBL" id="QCD37166.1"/>
    </source>
</evidence>
<name>A0A4P7VS17_9BACT</name>
<proteinExistence type="predicted"/>